<name>A0ACC0MEB6_RHOML</name>
<organism evidence="1 2">
    <name type="scientific">Rhododendron molle</name>
    <name type="common">Chinese azalea</name>
    <name type="synonym">Azalea mollis</name>
    <dbReference type="NCBI Taxonomy" id="49168"/>
    <lineage>
        <taxon>Eukaryota</taxon>
        <taxon>Viridiplantae</taxon>
        <taxon>Streptophyta</taxon>
        <taxon>Embryophyta</taxon>
        <taxon>Tracheophyta</taxon>
        <taxon>Spermatophyta</taxon>
        <taxon>Magnoliopsida</taxon>
        <taxon>eudicotyledons</taxon>
        <taxon>Gunneridae</taxon>
        <taxon>Pentapetalae</taxon>
        <taxon>asterids</taxon>
        <taxon>Ericales</taxon>
        <taxon>Ericaceae</taxon>
        <taxon>Ericoideae</taxon>
        <taxon>Rhodoreae</taxon>
        <taxon>Rhododendron</taxon>
    </lineage>
</organism>
<comment type="caution">
    <text evidence="1">The sequence shown here is derived from an EMBL/GenBank/DDBJ whole genome shotgun (WGS) entry which is preliminary data.</text>
</comment>
<evidence type="ECO:0000313" key="2">
    <source>
        <dbReference type="Proteomes" id="UP001062846"/>
    </source>
</evidence>
<evidence type="ECO:0000313" key="1">
    <source>
        <dbReference type="EMBL" id="KAI8538939.1"/>
    </source>
</evidence>
<dbReference type="Proteomes" id="UP001062846">
    <property type="component" value="Chromosome 9"/>
</dbReference>
<dbReference type="EMBL" id="CM046396">
    <property type="protein sequence ID" value="KAI8538939.1"/>
    <property type="molecule type" value="Genomic_DNA"/>
</dbReference>
<gene>
    <name evidence="1" type="ORF">RHMOL_Rhmol09G0142400</name>
</gene>
<protein>
    <submittedName>
        <fullName evidence="1">Uncharacterized protein</fullName>
    </submittedName>
</protein>
<proteinExistence type="predicted"/>
<accession>A0ACC0MEB6</accession>
<sequence>MSEFIGSITPFSHLHPINRCITFWRRHQQIHSLLVHSSIRFLEREAGDSQFAKAIIGGVPTASGSTELTLGESRRRNLQHPR</sequence>
<reference evidence="1" key="1">
    <citation type="submission" date="2022-02" db="EMBL/GenBank/DDBJ databases">
        <title>Plant Genome Project.</title>
        <authorList>
            <person name="Zhang R.-G."/>
        </authorList>
    </citation>
    <scope>NUCLEOTIDE SEQUENCE</scope>
    <source>
        <strain evidence="1">AT1</strain>
    </source>
</reference>
<keyword evidence="2" id="KW-1185">Reference proteome</keyword>